<comment type="cofactor">
    <cofactor evidence="1">
        <name>Fe(2+)</name>
        <dbReference type="ChEBI" id="CHEBI:29033"/>
    </cofactor>
</comment>
<evidence type="ECO:0008006" key="18">
    <source>
        <dbReference type="Google" id="ProtNLM"/>
    </source>
</evidence>
<name>A0A022R3Z9_ERYGU</name>
<evidence type="ECO:0000256" key="7">
    <source>
        <dbReference type="ARBA" id="ARBA00023002"/>
    </source>
</evidence>
<dbReference type="FunFam" id="2.60.120.650:FF:000026">
    <property type="entry name" value="Transcription factor jumonji domain-containing protein"/>
    <property type="match status" value="1"/>
</dbReference>
<dbReference type="GO" id="GO:0031490">
    <property type="term" value="F:chromatin DNA binding"/>
    <property type="evidence" value="ECO:0000318"/>
    <property type="project" value="GO_Central"/>
</dbReference>
<evidence type="ECO:0000256" key="6">
    <source>
        <dbReference type="ARBA" id="ARBA00022833"/>
    </source>
</evidence>
<dbReference type="Pfam" id="PF02373">
    <property type="entry name" value="JmjC"/>
    <property type="match status" value="1"/>
</dbReference>
<dbReference type="GO" id="GO:0000785">
    <property type="term" value="C:chromatin"/>
    <property type="evidence" value="ECO:0000318"/>
    <property type="project" value="GO_Central"/>
</dbReference>
<dbReference type="SUPFAM" id="SSF51197">
    <property type="entry name" value="Clavaminate synthase-like"/>
    <property type="match status" value="1"/>
</dbReference>
<evidence type="ECO:0000259" key="14">
    <source>
        <dbReference type="PROSITE" id="PS50089"/>
    </source>
</evidence>
<evidence type="ECO:0000256" key="2">
    <source>
        <dbReference type="ARBA" id="ARBA00004123"/>
    </source>
</evidence>
<evidence type="ECO:0000256" key="8">
    <source>
        <dbReference type="ARBA" id="ARBA00023004"/>
    </source>
</evidence>
<dbReference type="GO" id="GO:0032454">
    <property type="term" value="F:histone H3K9 demethylase activity"/>
    <property type="evidence" value="ECO:0000318"/>
    <property type="project" value="GO_Central"/>
</dbReference>
<dbReference type="Gene3D" id="2.60.120.650">
    <property type="entry name" value="Cupin"/>
    <property type="match status" value="1"/>
</dbReference>
<evidence type="ECO:0000256" key="4">
    <source>
        <dbReference type="ARBA" id="ARBA00022723"/>
    </source>
</evidence>
<sequence>MCHQCQRNDKGKVVRCVECKTKRYCVPCMTTWYPKMSEEDFATLCPVCRNNCNCKACLRMELPIKGLLEIQKKSYPEIDKDKEVPYSKYIIKVLLSFLEQINTEQVTELELEAKIKGLSVSDIKIEDAACNKYERIYCDECRTSIADYHRSCPLCSYDLCLSCCRERRDRQIRGGENGRPIKFVDYGFDYLHGGEKVESEDLNSVEIRVLEENGIIPCPPEDKGGCGEGVLELKSLLQDEPIQELVIEARQIRDELNVERVSEISGGSCTCSAIASPDTTSCNSCKAASREDPFDNSLYCPTAVDLTHEDHKHFQWHWSKGEPVIVRDVLETTLGLSWEPMVMYRAFRQIKNLQYEKLLDVTAINCLNWCEVDINVLQFFKGYSEGRFDSKGWPEILKLKDWHPSTLFEKKFPRHNAEFLSCLPFKEYSHPHKGYLNLAVKLPNESLKPDMGPKTYIAYGFNEELVRGDSVTKLHCDVSDVVNVLTHVQSVSVSPVNQDAIRKLKEKHAEQDRREIPEVARMANRGKDVVNAPESGVTCHDVNNDPKSGALWDIFRKQDVPKLEEYIKRHFNEFRHIYGNLLPEVIHPIHDQTVYLNAEHKRRLKEEYGIEPWTFIQRLGDAVFIPAGCPHQVRNLKSCIKVAVDFVSPENVDSCFKLTEEFRMLPHNHRAKEDKLEVKKMIIHALRAAVDDVKAAVTKP</sequence>
<reference evidence="16 17" key="1">
    <citation type="journal article" date="2013" name="Proc. Natl. Acad. Sci. U.S.A.">
        <title>Fine-scale variation in meiotic recombination in Mimulus inferred from population shotgun sequencing.</title>
        <authorList>
            <person name="Hellsten U."/>
            <person name="Wright K.M."/>
            <person name="Jenkins J."/>
            <person name="Shu S."/>
            <person name="Yuan Y."/>
            <person name="Wessler S.R."/>
            <person name="Schmutz J."/>
            <person name="Willis J.H."/>
            <person name="Rokhsar D.S."/>
        </authorList>
    </citation>
    <scope>NUCLEOTIDE SEQUENCE [LARGE SCALE GENOMIC DNA]</scope>
    <source>
        <strain evidence="17">cv. DUN x IM62</strain>
    </source>
</reference>
<comment type="function">
    <text evidence="12">May function as histone H3 lysine demethylase and be involved in regulation of gene expression.</text>
</comment>
<dbReference type="Pfam" id="PF10497">
    <property type="entry name" value="zf-4CXXC_R1"/>
    <property type="match status" value="1"/>
</dbReference>
<proteinExistence type="inferred from homology"/>
<dbReference type="GO" id="GO:0016491">
    <property type="term" value="F:oxidoreductase activity"/>
    <property type="evidence" value="ECO:0007669"/>
    <property type="project" value="UniProtKB-KW"/>
</dbReference>
<evidence type="ECO:0000313" key="17">
    <source>
        <dbReference type="Proteomes" id="UP000030748"/>
    </source>
</evidence>
<dbReference type="InterPro" id="IPR018866">
    <property type="entry name" value="Znf-4CXXC_R1"/>
</dbReference>
<evidence type="ECO:0000256" key="3">
    <source>
        <dbReference type="ARBA" id="ARBA00006801"/>
    </source>
</evidence>
<accession>A0A022R3Z9</accession>
<evidence type="ECO:0000256" key="5">
    <source>
        <dbReference type="ARBA" id="ARBA00022771"/>
    </source>
</evidence>
<dbReference type="GO" id="GO:0008270">
    <property type="term" value="F:zinc ion binding"/>
    <property type="evidence" value="ECO:0007669"/>
    <property type="project" value="UniProtKB-KW"/>
</dbReference>
<evidence type="ECO:0000256" key="10">
    <source>
        <dbReference type="ARBA" id="ARBA00023163"/>
    </source>
</evidence>
<keyword evidence="9" id="KW-0805">Transcription regulation</keyword>
<dbReference type="PANTHER" id="PTHR12549">
    <property type="entry name" value="JMJC DOMAIN-CONTAINING HISTONE DEMETHYLATION PROTEIN"/>
    <property type="match status" value="1"/>
</dbReference>
<keyword evidence="11" id="KW-0539">Nucleus</keyword>
<evidence type="ECO:0000256" key="11">
    <source>
        <dbReference type="ARBA" id="ARBA00023242"/>
    </source>
</evidence>
<dbReference type="eggNOG" id="KOG1356">
    <property type="taxonomic scope" value="Eukaryota"/>
</dbReference>
<dbReference type="PANTHER" id="PTHR12549:SF11">
    <property type="entry name" value="LYSINE-SPECIFIC DEMETHYLASE JMJ25"/>
    <property type="match status" value="1"/>
</dbReference>
<keyword evidence="8" id="KW-0408">Iron</keyword>
<keyword evidence="5 13" id="KW-0863">Zinc-finger</keyword>
<evidence type="ECO:0000313" key="16">
    <source>
        <dbReference type="EMBL" id="EYU33540.1"/>
    </source>
</evidence>
<evidence type="ECO:0000259" key="15">
    <source>
        <dbReference type="PROSITE" id="PS51184"/>
    </source>
</evidence>
<dbReference type="GO" id="GO:0000118">
    <property type="term" value="C:histone deacetylase complex"/>
    <property type="evidence" value="ECO:0000318"/>
    <property type="project" value="GO_Central"/>
</dbReference>
<dbReference type="PROSITE" id="PS50089">
    <property type="entry name" value="ZF_RING_2"/>
    <property type="match status" value="1"/>
</dbReference>
<evidence type="ECO:0000256" key="1">
    <source>
        <dbReference type="ARBA" id="ARBA00001954"/>
    </source>
</evidence>
<dbReference type="SMART" id="SM00558">
    <property type="entry name" value="JmjC"/>
    <property type="match status" value="1"/>
</dbReference>
<evidence type="ECO:0000256" key="12">
    <source>
        <dbReference type="ARBA" id="ARBA00060112"/>
    </source>
</evidence>
<dbReference type="AlphaFoldDB" id="A0A022R3Z9"/>
<dbReference type="PROSITE" id="PS51184">
    <property type="entry name" value="JMJC"/>
    <property type="match status" value="1"/>
</dbReference>
<keyword evidence="7" id="KW-0560">Oxidoreductase</keyword>
<evidence type="ECO:0000256" key="13">
    <source>
        <dbReference type="PROSITE-ProRule" id="PRU00175"/>
    </source>
</evidence>
<dbReference type="InterPro" id="IPR001841">
    <property type="entry name" value="Znf_RING"/>
</dbReference>
<organism evidence="16 17">
    <name type="scientific">Erythranthe guttata</name>
    <name type="common">Yellow monkey flower</name>
    <name type="synonym">Mimulus guttatus</name>
    <dbReference type="NCBI Taxonomy" id="4155"/>
    <lineage>
        <taxon>Eukaryota</taxon>
        <taxon>Viridiplantae</taxon>
        <taxon>Streptophyta</taxon>
        <taxon>Embryophyta</taxon>
        <taxon>Tracheophyta</taxon>
        <taxon>Spermatophyta</taxon>
        <taxon>Magnoliopsida</taxon>
        <taxon>eudicotyledons</taxon>
        <taxon>Gunneridae</taxon>
        <taxon>Pentapetalae</taxon>
        <taxon>asterids</taxon>
        <taxon>lamiids</taxon>
        <taxon>Lamiales</taxon>
        <taxon>Phrymaceae</taxon>
        <taxon>Erythranthe</taxon>
    </lineage>
</organism>
<comment type="subcellular location">
    <subcellularLocation>
        <location evidence="2">Nucleus</location>
    </subcellularLocation>
</comment>
<feature type="domain" description="RING-type" evidence="14">
    <location>
        <begin position="2"/>
        <end position="49"/>
    </location>
</feature>
<evidence type="ECO:0000256" key="9">
    <source>
        <dbReference type="ARBA" id="ARBA00023015"/>
    </source>
</evidence>
<dbReference type="EMBL" id="KI630753">
    <property type="protein sequence ID" value="EYU33540.1"/>
    <property type="molecule type" value="Genomic_DNA"/>
</dbReference>
<protein>
    <recommendedName>
        <fullName evidence="18">JmjC domain-containing protein</fullName>
    </recommendedName>
</protein>
<comment type="similarity">
    <text evidence="3">Belongs to the JARID1 histone demethylase family.</text>
</comment>
<dbReference type="InterPro" id="IPR003347">
    <property type="entry name" value="JmjC_dom"/>
</dbReference>
<dbReference type="Proteomes" id="UP000030748">
    <property type="component" value="Unassembled WGS sequence"/>
</dbReference>
<keyword evidence="17" id="KW-1185">Reference proteome</keyword>
<dbReference type="InterPro" id="IPR045109">
    <property type="entry name" value="LSDs-like"/>
</dbReference>
<keyword evidence="4" id="KW-0479">Metal-binding</keyword>
<dbReference type="GO" id="GO:0006357">
    <property type="term" value="P:regulation of transcription by RNA polymerase II"/>
    <property type="evidence" value="ECO:0000318"/>
    <property type="project" value="GO_Central"/>
</dbReference>
<keyword evidence="10" id="KW-0804">Transcription</keyword>
<gene>
    <name evidence="16" type="ORF">MIMGU_mgv1a002212mg</name>
</gene>
<dbReference type="GO" id="GO:0003712">
    <property type="term" value="F:transcription coregulator activity"/>
    <property type="evidence" value="ECO:0000318"/>
    <property type="project" value="GO_Central"/>
</dbReference>
<keyword evidence="6" id="KW-0862">Zinc</keyword>
<feature type="domain" description="JmjC" evidence="15">
    <location>
        <begin position="431"/>
        <end position="663"/>
    </location>
</feature>